<dbReference type="GeneID" id="28854452"/>
<keyword evidence="2" id="KW-1133">Transmembrane helix</keyword>
<keyword evidence="4" id="KW-1185">Reference proteome</keyword>
<reference evidence="3 4" key="1">
    <citation type="journal article" date="2016" name="PLoS Pathog.">
        <title>Biosynthesis of antibiotic leucinostatins in bio-control fungus Purpureocillium lilacinum and their inhibition on phytophthora revealed by genome mining.</title>
        <authorList>
            <person name="Wang G."/>
            <person name="Liu Z."/>
            <person name="Lin R."/>
            <person name="Li E."/>
            <person name="Mao Z."/>
            <person name="Ling J."/>
            <person name="Yang Y."/>
            <person name="Yin W.B."/>
            <person name="Xie B."/>
        </authorList>
    </citation>
    <scope>NUCLEOTIDE SEQUENCE [LARGE SCALE GENOMIC DNA]</scope>
    <source>
        <strain evidence="3">170</strain>
    </source>
</reference>
<keyword evidence="2" id="KW-0812">Transmembrane</keyword>
<dbReference type="RefSeq" id="XP_018148065.1">
    <property type="nucleotide sequence ID" value="XM_018290458.1"/>
</dbReference>
<feature type="compositionally biased region" description="Pro residues" evidence="1">
    <location>
        <begin position="51"/>
        <end position="63"/>
    </location>
</feature>
<dbReference type="KEGG" id="pchm:VFPPC_12681"/>
<feature type="compositionally biased region" description="Basic and acidic residues" evidence="1">
    <location>
        <begin position="38"/>
        <end position="50"/>
    </location>
</feature>
<protein>
    <submittedName>
        <fullName evidence="3">Uncharacterized protein</fullName>
    </submittedName>
</protein>
<dbReference type="EMBL" id="LSBJ02000001">
    <property type="protein sequence ID" value="OAQ71982.1"/>
    <property type="molecule type" value="Genomic_DNA"/>
</dbReference>
<keyword evidence="2" id="KW-0472">Membrane</keyword>
<dbReference type="AlphaFoldDB" id="A0A179G2A0"/>
<evidence type="ECO:0000256" key="1">
    <source>
        <dbReference type="SAM" id="MobiDB-lite"/>
    </source>
</evidence>
<organism evidence="3 4">
    <name type="scientific">Pochonia chlamydosporia 170</name>
    <dbReference type="NCBI Taxonomy" id="1380566"/>
    <lineage>
        <taxon>Eukaryota</taxon>
        <taxon>Fungi</taxon>
        <taxon>Dikarya</taxon>
        <taxon>Ascomycota</taxon>
        <taxon>Pezizomycotina</taxon>
        <taxon>Sordariomycetes</taxon>
        <taxon>Hypocreomycetidae</taxon>
        <taxon>Hypocreales</taxon>
        <taxon>Clavicipitaceae</taxon>
        <taxon>Pochonia</taxon>
    </lineage>
</organism>
<dbReference type="Proteomes" id="UP000078397">
    <property type="component" value="Unassembled WGS sequence"/>
</dbReference>
<name>A0A179G2A0_METCM</name>
<feature type="region of interest" description="Disordered" evidence="1">
    <location>
        <begin position="38"/>
        <end position="71"/>
    </location>
</feature>
<feature type="transmembrane region" description="Helical" evidence="2">
    <location>
        <begin position="9"/>
        <end position="27"/>
    </location>
</feature>
<gene>
    <name evidence="3" type="ORF">VFPPC_12681</name>
</gene>
<evidence type="ECO:0000313" key="4">
    <source>
        <dbReference type="Proteomes" id="UP000078397"/>
    </source>
</evidence>
<proteinExistence type="predicted"/>
<comment type="caution">
    <text evidence="3">The sequence shown here is derived from an EMBL/GenBank/DDBJ whole genome shotgun (WGS) entry which is preliminary data.</text>
</comment>
<accession>A0A179G2A0</accession>
<sequence length="111" mass="12318">MLIRDTQRLALAIVLTVVLLYTSWVYFARGRELQDLVPHGADDSVNDDKPPYTPPNIPIPLPHPDADPIDDSTSQEIALQEPQINGNDIAHRTEGINQGENTMPPLQEVVN</sequence>
<evidence type="ECO:0000313" key="3">
    <source>
        <dbReference type="EMBL" id="OAQ71982.1"/>
    </source>
</evidence>
<evidence type="ECO:0000256" key="2">
    <source>
        <dbReference type="SAM" id="Phobius"/>
    </source>
</evidence>